<evidence type="ECO:0000259" key="2">
    <source>
        <dbReference type="PROSITE" id="PS51277"/>
    </source>
</evidence>
<organism evidence="3 4">
    <name type="scientific">Artemisia annua</name>
    <name type="common">Sweet wormwood</name>
    <dbReference type="NCBI Taxonomy" id="35608"/>
    <lineage>
        <taxon>Eukaryota</taxon>
        <taxon>Viridiplantae</taxon>
        <taxon>Streptophyta</taxon>
        <taxon>Embryophyta</taxon>
        <taxon>Tracheophyta</taxon>
        <taxon>Spermatophyta</taxon>
        <taxon>Magnoliopsida</taxon>
        <taxon>eudicotyledons</taxon>
        <taxon>Gunneridae</taxon>
        <taxon>Pentapetalae</taxon>
        <taxon>asterids</taxon>
        <taxon>campanulids</taxon>
        <taxon>Asterales</taxon>
        <taxon>Asteraceae</taxon>
        <taxon>Asteroideae</taxon>
        <taxon>Anthemideae</taxon>
        <taxon>Artemisiinae</taxon>
        <taxon>Artemisia</taxon>
    </lineage>
</organism>
<feature type="signal peptide" evidence="1">
    <location>
        <begin position="1"/>
        <end position="21"/>
    </location>
</feature>
<dbReference type="InterPro" id="IPR044816">
    <property type="entry name" value="BURP"/>
</dbReference>
<feature type="domain" description="BURP" evidence="2">
    <location>
        <begin position="92"/>
        <end position="304"/>
    </location>
</feature>
<accession>A0A2U1M493</accession>
<dbReference type="Proteomes" id="UP000245207">
    <property type="component" value="Unassembled WGS sequence"/>
</dbReference>
<name>A0A2U1M493_ARTAN</name>
<reference evidence="3 4" key="1">
    <citation type="journal article" date="2018" name="Mol. Plant">
        <title>The genome of Artemisia annua provides insight into the evolution of Asteraceae family and artemisinin biosynthesis.</title>
        <authorList>
            <person name="Shen Q."/>
            <person name="Zhang L."/>
            <person name="Liao Z."/>
            <person name="Wang S."/>
            <person name="Yan T."/>
            <person name="Shi P."/>
            <person name="Liu M."/>
            <person name="Fu X."/>
            <person name="Pan Q."/>
            <person name="Wang Y."/>
            <person name="Lv Z."/>
            <person name="Lu X."/>
            <person name="Zhang F."/>
            <person name="Jiang W."/>
            <person name="Ma Y."/>
            <person name="Chen M."/>
            <person name="Hao X."/>
            <person name="Li L."/>
            <person name="Tang Y."/>
            <person name="Lv G."/>
            <person name="Zhou Y."/>
            <person name="Sun X."/>
            <person name="Brodelius P.E."/>
            <person name="Rose J.K.C."/>
            <person name="Tang K."/>
        </authorList>
    </citation>
    <scope>NUCLEOTIDE SEQUENCE [LARGE SCALE GENOMIC DNA]</scope>
    <source>
        <strain evidence="4">cv. Huhao1</strain>
        <tissue evidence="3">Leaf</tissue>
    </source>
</reference>
<protein>
    <submittedName>
        <fullName evidence="3">BURP domain-containing protein</fullName>
    </submittedName>
</protein>
<evidence type="ECO:0000313" key="3">
    <source>
        <dbReference type="EMBL" id="PWA56058.1"/>
    </source>
</evidence>
<dbReference type="InterPro" id="IPR004873">
    <property type="entry name" value="BURP_dom"/>
</dbReference>
<dbReference type="PANTHER" id="PTHR31236:SF2">
    <property type="entry name" value="BURP DOMAIN PROTEIN RD22"/>
    <property type="match status" value="1"/>
</dbReference>
<dbReference type="PANTHER" id="PTHR31236">
    <property type="entry name" value="BURP DOMAIN PROTEIN USPL1-LIKE"/>
    <property type="match status" value="1"/>
</dbReference>
<dbReference type="EMBL" id="PKPP01006581">
    <property type="protein sequence ID" value="PWA56058.1"/>
    <property type="molecule type" value="Genomic_DNA"/>
</dbReference>
<dbReference type="PROSITE" id="PS51277">
    <property type="entry name" value="BURP"/>
    <property type="match status" value="1"/>
</dbReference>
<sequence>MKINLVHFYTLLSVALVVSDAVTPEVYWKLVLPDSPMPTIVKDLLYPTGMRVHATHKEKPGYTKVQPETLKTACTDTGSEDQFINNMNGTMYFLENDLLQGTEMKLNFGKNKNQKLSFIPRKVSDSIPFSSNKLPHIYNEFSVTPDSIEAKIIKQTIDECEKKDIQGEDTTCVTSLESMVDFGIARLGKNVKAITTEVKTKKDTSLQIYKVEGAKKVNSNEFVICHKKNYAYAVFYCHKSVDIRVYMVSLVGVDGTKVNGVAVCSTDTGKWNPNHLAFQVLNVKPATVPICNFLSEDHVTWVPY</sequence>
<evidence type="ECO:0000256" key="1">
    <source>
        <dbReference type="SAM" id="SignalP"/>
    </source>
</evidence>
<keyword evidence="1" id="KW-0732">Signal</keyword>
<gene>
    <name evidence="3" type="ORF">CTI12_AA421640</name>
</gene>
<keyword evidence="4" id="KW-1185">Reference proteome</keyword>
<dbReference type="AlphaFoldDB" id="A0A2U1M493"/>
<comment type="caution">
    <text evidence="3">The sequence shown here is derived from an EMBL/GenBank/DDBJ whole genome shotgun (WGS) entry which is preliminary data.</text>
</comment>
<dbReference type="SMART" id="SM01045">
    <property type="entry name" value="BURP"/>
    <property type="match status" value="1"/>
</dbReference>
<dbReference type="OrthoDB" id="654134at2759"/>
<dbReference type="Pfam" id="PF03181">
    <property type="entry name" value="BURP"/>
    <property type="match status" value="1"/>
</dbReference>
<evidence type="ECO:0000313" key="4">
    <source>
        <dbReference type="Proteomes" id="UP000245207"/>
    </source>
</evidence>
<proteinExistence type="predicted"/>
<feature type="chain" id="PRO_5015712573" evidence="1">
    <location>
        <begin position="22"/>
        <end position="304"/>
    </location>
</feature>
<dbReference type="STRING" id="35608.A0A2U1M493"/>